<evidence type="ECO:0000313" key="4">
    <source>
        <dbReference type="EMBL" id="CAE8711223.1"/>
    </source>
</evidence>
<feature type="transmembrane region" description="Helical" evidence="3">
    <location>
        <begin position="323"/>
        <end position="343"/>
    </location>
</feature>
<feature type="region of interest" description="Disordered" evidence="2">
    <location>
        <begin position="1276"/>
        <end position="1319"/>
    </location>
</feature>
<feature type="compositionally biased region" description="Polar residues" evidence="2">
    <location>
        <begin position="1303"/>
        <end position="1318"/>
    </location>
</feature>
<name>A0A813KRE5_POLGL</name>
<dbReference type="GO" id="GO:0006310">
    <property type="term" value="P:DNA recombination"/>
    <property type="evidence" value="ECO:0007669"/>
    <property type="project" value="UniProtKB-KW"/>
</dbReference>
<comment type="caution">
    <text evidence="4">The sequence shown here is derived from an EMBL/GenBank/DDBJ whole genome shotgun (WGS) entry which is preliminary data.</text>
</comment>
<accession>A0A813KRE5</accession>
<evidence type="ECO:0000256" key="3">
    <source>
        <dbReference type="SAM" id="Phobius"/>
    </source>
</evidence>
<proteinExistence type="predicted"/>
<dbReference type="SUPFAM" id="SSF56349">
    <property type="entry name" value="DNA breaking-rejoining enzymes"/>
    <property type="match status" value="1"/>
</dbReference>
<feature type="region of interest" description="Disordered" evidence="2">
    <location>
        <begin position="1335"/>
        <end position="1363"/>
    </location>
</feature>
<dbReference type="Gene3D" id="1.10.443.10">
    <property type="entry name" value="Intergrase catalytic core"/>
    <property type="match status" value="1"/>
</dbReference>
<dbReference type="GO" id="GO:0015074">
    <property type="term" value="P:DNA integration"/>
    <property type="evidence" value="ECO:0007669"/>
    <property type="project" value="InterPro"/>
</dbReference>
<reference evidence="4" key="1">
    <citation type="submission" date="2021-02" db="EMBL/GenBank/DDBJ databases">
        <authorList>
            <person name="Dougan E. K."/>
            <person name="Rhodes N."/>
            <person name="Thang M."/>
            <person name="Chan C."/>
        </authorList>
    </citation>
    <scope>NUCLEOTIDE SEQUENCE</scope>
</reference>
<gene>
    <name evidence="4" type="ORF">PGLA2088_LOCUS36368</name>
</gene>
<dbReference type="Proteomes" id="UP000626109">
    <property type="component" value="Unassembled WGS sequence"/>
</dbReference>
<keyword evidence="3" id="KW-0472">Membrane</keyword>
<dbReference type="InterPro" id="IPR011010">
    <property type="entry name" value="DNA_brk_join_enz"/>
</dbReference>
<sequence length="1618" mass="176551">AFSAEDCLATVHDWEPAAARLTWRPAARRCSVHRLSAEGGNSSQGAGAPPVAELGAWAAELEALELSLEADEDDLNQTATGPLSAEFCDWREGVVYFGKNLAEFYIADHENNTREQMLDYCVENSLANYPNAAQLNYWPLTGRCVVKDVQHAVSLKPLATAWACDVASGAWPDESSSLSCEVGTSMSASATATDSKGGKALVRELGLLEVARCVVVLRYKGVEVAANLGSLAATSKLLWPLAVGLVLFLLTGLQTVFIVLQPGFVGERFEPSIAAGPISHTPADPDPPPEPSPQQTFVPQDCQAAFEKVASLSEDLRNLERSCFGVLIFILVALLCCAIAKQYKFVQVVVQEPRTMSLDIPERQILFHFPNDAIPWHHRVLVWQVDGATWVVATPDFEVESVNLAAARIVVLCRNMAFPPHLGQVYGFDNPIEADDLANLRAEGRRLAEVLGARVAAVVGGVAAAEFHWRFADSAKENLGEIVPVDIATDPNKMTIQGSSALVDAAGDGSWDFAQRIADADLPAWLDDKRSGAGRDERLGPTVRAPDGSRCGLLSRVMPLLKASASKPVGWVFDGPAACQEMLRGVVATGHELLAYAPHWIRTSGVAPTSGLAIEFTTLTTILHFGVCRDQLNPFNLNAFEMVARRLLMIQKAVKRNAKAPDFEGLDVYMSHSFDSSGGIVAQQFDKHLSELQRNEAQILKQQRLWSEEQDGRAPRLGILPGAAEASSSSAKFCTDVLPLPWPLRQEEGAAAFSASNGAELKQKVRRLNEVSSAVNCLGSACVGKPLALGHLGQLGVVAQEALRQLLKSRDTYDLDRENSRRPFDADLVRVVRDAAIDPKILSDVVGSDGIKFCRGPREYVIKSEGTLLVFDCRLTNAYHRASPTTNLASGSAFSNLDLSDENLDTVLHEKEGNVIEMSVSSLDLTDSFYQFTWEEVASWFALDYETTAGEFGVSEVYDDELACLVPASPDQQLWPCIRVLPMGWSWSLSFCHTALTDAMVTGEMERTGESREEDARSVFVAVKGELGKRGFKMRDFVEGERELARSSRPILEPELRTRPLRLRPDSTVGCPEVQGLSVGDLAVVAELAGQGPRAETVPGGKKLLASFLPSRSPSLITSFGDNLSEILSTERGRAKDHHLNSIVRRGAGLELAGDILWVRRHVLSELNLADGELLPASSGLCEGDATIAAKISRCFVSTAASIIKAASPVDGLQAFNGEAICQRWRRDLGTAVKVEAIGLFKPPSCPRRTSCEWDSAVDVKLTGNSRERRATAAFKKLRSQGSGQESPGQAELNSRQRRKAFRTSQATHGCRQDTSPVHESLTGLQGLIALHRQHQNPQPRLHAGERSRGDVRERRGTSGRTEPHLRHAWCKDILPALLVNSKRSLKGFSRLEPDVSLDPVTWEASLLIADQLLTQNTKDSVAVAAAALLQFDTYARPAEILSVARDAVIKPSTSRATNESNWLIVFFPSTDSAVSKGRQQDDTVLVGQRLASQRWVEDVLQIVYNHTKPHEKLFGMAPRVYGSLVTNAAAVAKVPYKVTPHMFRHGGASQDSVCHASLDQIQSRGRWQQLKSVLRYKKTGRYLRQQARLTPEQLVSASRIQKGLLQRLRAGYALHFG</sequence>
<protein>
    <submittedName>
        <fullName evidence="4">Uncharacterized protein</fullName>
    </submittedName>
</protein>
<organism evidence="4 5">
    <name type="scientific">Polarella glacialis</name>
    <name type="common">Dinoflagellate</name>
    <dbReference type="NCBI Taxonomy" id="89957"/>
    <lineage>
        <taxon>Eukaryota</taxon>
        <taxon>Sar</taxon>
        <taxon>Alveolata</taxon>
        <taxon>Dinophyceae</taxon>
        <taxon>Suessiales</taxon>
        <taxon>Suessiaceae</taxon>
        <taxon>Polarella</taxon>
    </lineage>
</organism>
<evidence type="ECO:0000256" key="1">
    <source>
        <dbReference type="ARBA" id="ARBA00023172"/>
    </source>
</evidence>
<feature type="region of interest" description="Disordered" evidence="2">
    <location>
        <begin position="276"/>
        <end position="296"/>
    </location>
</feature>
<keyword evidence="3" id="KW-0812">Transmembrane</keyword>
<evidence type="ECO:0000313" key="5">
    <source>
        <dbReference type="Proteomes" id="UP000626109"/>
    </source>
</evidence>
<dbReference type="EMBL" id="CAJNNW010032132">
    <property type="protein sequence ID" value="CAE8711223.1"/>
    <property type="molecule type" value="Genomic_DNA"/>
</dbReference>
<keyword evidence="3" id="KW-1133">Transmembrane helix</keyword>
<feature type="non-terminal residue" evidence="4">
    <location>
        <position position="1"/>
    </location>
</feature>
<feature type="compositionally biased region" description="Polar residues" evidence="2">
    <location>
        <begin position="1280"/>
        <end position="1294"/>
    </location>
</feature>
<dbReference type="InterPro" id="IPR013762">
    <property type="entry name" value="Integrase-like_cat_sf"/>
</dbReference>
<dbReference type="GO" id="GO:0003677">
    <property type="term" value="F:DNA binding"/>
    <property type="evidence" value="ECO:0007669"/>
    <property type="project" value="InterPro"/>
</dbReference>
<keyword evidence="1" id="KW-0233">DNA recombination</keyword>
<feature type="compositionally biased region" description="Basic and acidic residues" evidence="2">
    <location>
        <begin position="1343"/>
        <end position="1363"/>
    </location>
</feature>
<evidence type="ECO:0000256" key="2">
    <source>
        <dbReference type="SAM" id="MobiDB-lite"/>
    </source>
</evidence>
<feature type="transmembrane region" description="Helical" evidence="3">
    <location>
        <begin position="237"/>
        <end position="260"/>
    </location>
</feature>